<evidence type="ECO:0000313" key="3">
    <source>
        <dbReference type="WBParaSite" id="HPLM_0000624001-mRNA-1"/>
    </source>
</evidence>
<gene>
    <name evidence="1" type="ORF">HPLM_LOCUS6232</name>
</gene>
<dbReference type="WBParaSite" id="HPLM_0000624001-mRNA-1">
    <property type="protein sequence ID" value="HPLM_0000624001-mRNA-1"/>
    <property type="gene ID" value="HPLM_0000624001"/>
</dbReference>
<evidence type="ECO:0000313" key="2">
    <source>
        <dbReference type="Proteomes" id="UP000268014"/>
    </source>
</evidence>
<dbReference type="Proteomes" id="UP000268014">
    <property type="component" value="Unassembled WGS sequence"/>
</dbReference>
<organism evidence="3">
    <name type="scientific">Haemonchus placei</name>
    <name type="common">Barber's pole worm</name>
    <dbReference type="NCBI Taxonomy" id="6290"/>
    <lineage>
        <taxon>Eukaryota</taxon>
        <taxon>Metazoa</taxon>
        <taxon>Ecdysozoa</taxon>
        <taxon>Nematoda</taxon>
        <taxon>Chromadorea</taxon>
        <taxon>Rhabditida</taxon>
        <taxon>Rhabditina</taxon>
        <taxon>Rhabditomorpha</taxon>
        <taxon>Strongyloidea</taxon>
        <taxon>Trichostrongylidae</taxon>
        <taxon>Haemonchus</taxon>
    </lineage>
</organism>
<proteinExistence type="predicted"/>
<reference evidence="3" key="1">
    <citation type="submission" date="2017-02" db="UniProtKB">
        <authorList>
            <consortium name="WormBaseParasite"/>
        </authorList>
    </citation>
    <scope>IDENTIFICATION</scope>
</reference>
<dbReference type="EMBL" id="UZAF01016463">
    <property type="protein sequence ID" value="VDO28370.1"/>
    <property type="molecule type" value="Genomic_DNA"/>
</dbReference>
<keyword evidence="2" id="KW-1185">Reference proteome</keyword>
<evidence type="ECO:0000313" key="1">
    <source>
        <dbReference type="EMBL" id="VDO28370.1"/>
    </source>
</evidence>
<dbReference type="AlphaFoldDB" id="A0A0N4W7V1"/>
<accession>A0A0N4W7V1</accession>
<reference evidence="1 2" key="2">
    <citation type="submission" date="2018-11" db="EMBL/GenBank/DDBJ databases">
        <authorList>
            <consortium name="Pathogen Informatics"/>
        </authorList>
    </citation>
    <scope>NUCLEOTIDE SEQUENCE [LARGE SCALE GENOMIC DNA]</scope>
    <source>
        <strain evidence="1 2">MHpl1</strain>
    </source>
</reference>
<sequence>MFKDEVPAQSRRSKPYAAINGTLNWLRSDLDIANLPNQVTGSKGSQQQVNMGVIIISDVKTMRKKPEQTKVGSAANRSSRRSLIEKSVLLRYGDTDPLTIFSAYGHSDRTTVIIAAYGYMM</sequence>
<protein>
    <submittedName>
        <fullName evidence="3">Integrase</fullName>
    </submittedName>
</protein>
<name>A0A0N4W7V1_HAEPC</name>